<gene>
    <name evidence="5" type="ORF">H4W80_001431</name>
</gene>
<dbReference type="PROSITE" id="PS50932">
    <property type="entry name" value="HTH_LACI_2"/>
    <property type="match status" value="1"/>
</dbReference>
<reference evidence="5 6" key="1">
    <citation type="submission" date="2020-10" db="EMBL/GenBank/DDBJ databases">
        <title>Sequencing the genomes of 1000 actinobacteria strains.</title>
        <authorList>
            <person name="Klenk H.-P."/>
        </authorList>
    </citation>
    <scope>NUCLEOTIDE SEQUENCE [LARGE SCALE GENOMIC DNA]</scope>
    <source>
        <strain evidence="5 6">DSM 43173</strain>
    </source>
</reference>
<dbReference type="InterPro" id="IPR028082">
    <property type="entry name" value="Peripla_BP_I"/>
</dbReference>
<dbReference type="CDD" id="cd01574">
    <property type="entry name" value="PBP1_LacI"/>
    <property type="match status" value="1"/>
</dbReference>
<proteinExistence type="predicted"/>
<organism evidence="5 6">
    <name type="scientific">Nonomuraea angiospora</name>
    <dbReference type="NCBI Taxonomy" id="46172"/>
    <lineage>
        <taxon>Bacteria</taxon>
        <taxon>Bacillati</taxon>
        <taxon>Actinomycetota</taxon>
        <taxon>Actinomycetes</taxon>
        <taxon>Streptosporangiales</taxon>
        <taxon>Streptosporangiaceae</taxon>
        <taxon>Nonomuraea</taxon>
    </lineage>
</organism>
<dbReference type="Proteomes" id="UP000633509">
    <property type="component" value="Unassembled WGS sequence"/>
</dbReference>
<dbReference type="PANTHER" id="PTHR30146">
    <property type="entry name" value="LACI-RELATED TRANSCRIPTIONAL REPRESSOR"/>
    <property type="match status" value="1"/>
</dbReference>
<dbReference type="Gene3D" id="3.40.50.2300">
    <property type="match status" value="2"/>
</dbReference>
<feature type="domain" description="HTH lacI-type" evidence="4">
    <location>
        <begin position="9"/>
        <end position="63"/>
    </location>
</feature>
<dbReference type="RefSeq" id="WP_318786735.1">
    <property type="nucleotide sequence ID" value="NZ_JADBEK010000001.1"/>
</dbReference>
<dbReference type="SUPFAM" id="SSF47413">
    <property type="entry name" value="lambda repressor-like DNA-binding domains"/>
    <property type="match status" value="1"/>
</dbReference>
<evidence type="ECO:0000259" key="4">
    <source>
        <dbReference type="PROSITE" id="PS50932"/>
    </source>
</evidence>
<dbReference type="GO" id="GO:0003677">
    <property type="term" value="F:DNA binding"/>
    <property type="evidence" value="ECO:0007669"/>
    <property type="project" value="UniProtKB-KW"/>
</dbReference>
<dbReference type="PANTHER" id="PTHR30146:SF109">
    <property type="entry name" value="HTH-TYPE TRANSCRIPTIONAL REGULATOR GALS"/>
    <property type="match status" value="1"/>
</dbReference>
<evidence type="ECO:0000256" key="1">
    <source>
        <dbReference type="ARBA" id="ARBA00023015"/>
    </source>
</evidence>
<comment type="caution">
    <text evidence="5">The sequence shown here is derived from an EMBL/GenBank/DDBJ whole genome shotgun (WGS) entry which is preliminary data.</text>
</comment>
<dbReference type="InterPro" id="IPR046335">
    <property type="entry name" value="LacI/GalR-like_sensor"/>
</dbReference>
<dbReference type="EMBL" id="JADBEK010000001">
    <property type="protein sequence ID" value="MBE1583173.1"/>
    <property type="molecule type" value="Genomic_DNA"/>
</dbReference>
<dbReference type="InterPro" id="IPR010982">
    <property type="entry name" value="Lambda_DNA-bd_dom_sf"/>
</dbReference>
<keyword evidence="6" id="KW-1185">Reference proteome</keyword>
<dbReference type="Gene3D" id="1.10.260.40">
    <property type="entry name" value="lambda repressor-like DNA-binding domains"/>
    <property type="match status" value="1"/>
</dbReference>
<dbReference type="SMART" id="SM00354">
    <property type="entry name" value="HTH_LACI"/>
    <property type="match status" value="1"/>
</dbReference>
<dbReference type="SUPFAM" id="SSF53822">
    <property type="entry name" value="Periplasmic binding protein-like I"/>
    <property type="match status" value="1"/>
</dbReference>
<sequence>MSDARRRPPSSTDVAALAGVSQKTVSRVLNGEPYVSEEVRERVLAAARELGYRRNTAARALHLGRFHRIGVASIGSSLYGPSSLLVALERQAREIGYAFAVAYAGEGAGVMSAVESLLAQGVDAIVVSDPIDGSQELRIDADVPVLSFRPIPGPRVVVTGVSGVEAGRQATEHLLGLGHASVWHVAGPHRWPAARDRARGWREALAAAGAPEPPAQEGDWSPASGYAAGRVLAADPRVTAVFAANDDMAIGVLRALAEAGRAVPEEVSVVGMDDIPAAAYLSPPLTTIRQDFEAIARHGLALLAAEIERSPGEPALGDLPAHLVVRRSTAPPAKP</sequence>
<dbReference type="Pfam" id="PF00356">
    <property type="entry name" value="LacI"/>
    <property type="match status" value="1"/>
</dbReference>
<dbReference type="CDD" id="cd01392">
    <property type="entry name" value="HTH_LacI"/>
    <property type="match status" value="1"/>
</dbReference>
<keyword evidence="1" id="KW-0805">Transcription regulation</keyword>
<keyword evidence="3" id="KW-0804">Transcription</keyword>
<evidence type="ECO:0000256" key="2">
    <source>
        <dbReference type="ARBA" id="ARBA00023125"/>
    </source>
</evidence>
<dbReference type="InterPro" id="IPR000843">
    <property type="entry name" value="HTH_LacI"/>
</dbReference>
<accession>A0ABR9LR88</accession>
<evidence type="ECO:0000313" key="6">
    <source>
        <dbReference type="Proteomes" id="UP000633509"/>
    </source>
</evidence>
<evidence type="ECO:0000256" key="3">
    <source>
        <dbReference type="ARBA" id="ARBA00023163"/>
    </source>
</evidence>
<evidence type="ECO:0000313" key="5">
    <source>
        <dbReference type="EMBL" id="MBE1583173.1"/>
    </source>
</evidence>
<protein>
    <submittedName>
        <fullName evidence="5">DNA-binding LacI/PurR family transcriptional regulator</fullName>
    </submittedName>
</protein>
<keyword evidence="2 5" id="KW-0238">DNA-binding</keyword>
<name>A0ABR9LR88_9ACTN</name>
<dbReference type="Pfam" id="PF13377">
    <property type="entry name" value="Peripla_BP_3"/>
    <property type="match status" value="1"/>
</dbReference>